<evidence type="ECO:0000313" key="5">
    <source>
        <dbReference type="Proteomes" id="UP001589867"/>
    </source>
</evidence>
<dbReference type="Gene3D" id="2.30.110.10">
    <property type="entry name" value="Electron Transport, Fmn-binding Protein, Chain A"/>
    <property type="match status" value="1"/>
</dbReference>
<reference evidence="4 5" key="1">
    <citation type="submission" date="2024-09" db="EMBL/GenBank/DDBJ databases">
        <authorList>
            <person name="Sun Q."/>
            <person name="Mori K."/>
        </authorList>
    </citation>
    <scope>NUCLEOTIDE SEQUENCE [LARGE SCALE GENOMIC DNA]</scope>
    <source>
        <strain evidence="4 5">TBRC 3947</strain>
    </source>
</reference>
<keyword evidence="3" id="KW-0472">Membrane</keyword>
<dbReference type="InterPro" id="IPR012349">
    <property type="entry name" value="Split_barrel_FMN-bd"/>
</dbReference>
<feature type="region of interest" description="Disordered" evidence="2">
    <location>
        <begin position="274"/>
        <end position="308"/>
    </location>
</feature>
<feature type="transmembrane region" description="Helical" evidence="3">
    <location>
        <begin position="51"/>
        <end position="79"/>
    </location>
</feature>
<dbReference type="SUPFAM" id="SSF50475">
    <property type="entry name" value="FMN-binding split barrel"/>
    <property type="match status" value="1"/>
</dbReference>
<sequence length="308" mass="32238">MTKNPFVTIVTLLGALLTGTAAVWCLAAPGSFADLVDFPRHEHFVHDLGAFQLGLAVSLLLALVWADGLATALAGFLVANVVHAVNHAGDLDLGGRGSDPWLIGAMALLTGAALVARLRQLGWVVGPVAVATSPALAPFARQKTVRLTTYRRDGRPGASPVSIAVDGDRAFVRSFERSLKTRRLRRDPRAVIAPSTGRGRETGPGVPATLRLLDGAESRYAARVLRAKYPLLHGVAVPLTHRLARSRTGRTVHFELIPDPAAAGPAAAEEAARCTATSSSATPPTSTGPSCAPCWPPHSPPTHALGEI</sequence>
<dbReference type="EMBL" id="JBHLUH010000009">
    <property type="protein sequence ID" value="MFC0527356.1"/>
    <property type="molecule type" value="Genomic_DNA"/>
</dbReference>
<evidence type="ECO:0000313" key="4">
    <source>
        <dbReference type="EMBL" id="MFC0527356.1"/>
    </source>
</evidence>
<keyword evidence="1 4" id="KW-0560">Oxidoreductase</keyword>
<protein>
    <submittedName>
        <fullName evidence="4">PPOX class F420-dependent oxidoreductase</fullName>
        <ecNumber evidence="4">1.-.-.-</ecNumber>
    </submittedName>
</protein>
<dbReference type="NCBIfam" id="TIGR03666">
    <property type="entry name" value="Rv2061_F420"/>
    <property type="match status" value="1"/>
</dbReference>
<organism evidence="4 5">
    <name type="scientific">Phytohabitans kaempferiae</name>
    <dbReference type="NCBI Taxonomy" id="1620943"/>
    <lineage>
        <taxon>Bacteria</taxon>
        <taxon>Bacillati</taxon>
        <taxon>Actinomycetota</taxon>
        <taxon>Actinomycetes</taxon>
        <taxon>Micromonosporales</taxon>
        <taxon>Micromonosporaceae</taxon>
    </lineage>
</organism>
<dbReference type="InterPro" id="IPR019965">
    <property type="entry name" value="PPOX_F420-dep_Rv2061_put"/>
</dbReference>
<feature type="transmembrane region" description="Helical" evidence="3">
    <location>
        <begin position="100"/>
        <end position="116"/>
    </location>
</feature>
<comment type="caution">
    <text evidence="4">The sequence shown here is derived from an EMBL/GenBank/DDBJ whole genome shotgun (WGS) entry which is preliminary data.</text>
</comment>
<dbReference type="InterPro" id="IPR052019">
    <property type="entry name" value="F420H2_bilvrd_red/Heme_oxyg"/>
</dbReference>
<dbReference type="PANTHER" id="PTHR35176">
    <property type="entry name" value="HEME OXYGENASE HI_0854-RELATED"/>
    <property type="match status" value="1"/>
</dbReference>
<evidence type="ECO:0000256" key="1">
    <source>
        <dbReference type="ARBA" id="ARBA00023002"/>
    </source>
</evidence>
<keyword evidence="3" id="KW-1133">Transmembrane helix</keyword>
<dbReference type="RefSeq" id="WP_377247115.1">
    <property type="nucleotide sequence ID" value="NZ_JBHLUH010000009.1"/>
</dbReference>
<keyword evidence="3" id="KW-0812">Transmembrane</keyword>
<dbReference type="EC" id="1.-.-.-" evidence="4"/>
<dbReference type="PANTHER" id="PTHR35176:SF11">
    <property type="entry name" value="PYRIDOXAMINE 5'-PHOSPHATE OXIDASE FAMILY PROTEIN"/>
    <property type="match status" value="1"/>
</dbReference>
<dbReference type="Proteomes" id="UP001589867">
    <property type="component" value="Unassembled WGS sequence"/>
</dbReference>
<name>A0ABV6LY71_9ACTN</name>
<proteinExistence type="predicted"/>
<gene>
    <name evidence="4" type="ORF">ACFFIA_06765</name>
</gene>
<accession>A0ABV6LY71</accession>
<keyword evidence="5" id="KW-1185">Reference proteome</keyword>
<feature type="compositionally biased region" description="Low complexity" evidence="2">
    <location>
        <begin position="274"/>
        <end position="293"/>
    </location>
</feature>
<evidence type="ECO:0000256" key="3">
    <source>
        <dbReference type="SAM" id="Phobius"/>
    </source>
</evidence>
<evidence type="ECO:0000256" key="2">
    <source>
        <dbReference type="SAM" id="MobiDB-lite"/>
    </source>
</evidence>
<feature type="transmembrane region" description="Helical" evidence="3">
    <location>
        <begin position="122"/>
        <end position="140"/>
    </location>
</feature>
<dbReference type="GO" id="GO:0016491">
    <property type="term" value="F:oxidoreductase activity"/>
    <property type="evidence" value="ECO:0007669"/>
    <property type="project" value="UniProtKB-KW"/>
</dbReference>